<dbReference type="InterPro" id="IPR012337">
    <property type="entry name" value="RNaseH-like_sf"/>
</dbReference>
<dbReference type="AlphaFoldDB" id="A0A3M7T1H1"/>
<dbReference type="Proteomes" id="UP000276133">
    <property type="component" value="Unassembled WGS sequence"/>
</dbReference>
<dbReference type="EMBL" id="REGN01000455">
    <property type="protein sequence ID" value="RNA41797.1"/>
    <property type="molecule type" value="Genomic_DNA"/>
</dbReference>
<reference evidence="1 2" key="1">
    <citation type="journal article" date="2018" name="Sci. Rep.">
        <title>Genomic signatures of local adaptation to the degree of environmental predictability in rotifers.</title>
        <authorList>
            <person name="Franch-Gras L."/>
            <person name="Hahn C."/>
            <person name="Garcia-Roger E.M."/>
            <person name="Carmona M.J."/>
            <person name="Serra M."/>
            <person name="Gomez A."/>
        </authorList>
    </citation>
    <scope>NUCLEOTIDE SEQUENCE [LARGE SCALE GENOMIC DNA]</scope>
    <source>
        <strain evidence="1">HYR1</strain>
    </source>
</reference>
<dbReference type="SUPFAM" id="SSF53098">
    <property type="entry name" value="Ribonuclease H-like"/>
    <property type="match status" value="1"/>
</dbReference>
<protein>
    <submittedName>
        <fullName evidence="1">Uncharacterized protein</fullName>
    </submittedName>
</protein>
<dbReference type="OrthoDB" id="117690at2759"/>
<sequence>MNFNSVTVEVLEHQVDNLPDGVKKKFLKQKMNIKTSSIESSKIKDGIIFELGEVIDAKVITPKKLKILNHSLNADKYFANINSKRTPHLFNNSNDVVGIDLDENEDDDDDPTVQKLIQMSIQNSFPKKTFYIGNIKKHLKTHETLIDWFTRYKKINKKANITEISDEMLNFIKWLVTSYQSFEQLKRPFFCRIVNPELKIPNYRELKEKILPEILNKFHKSIENKLNMAISIFLIIDIWTSESRSDFIACGAIKKLNGITCDEGSSLIRLFKQILFEEDKNLSEKNEIMSLYTYVIASDDSLSHELDLEYPISSTEANLENNKDIDHSQNIVSSEELPGIFTIDSEVTESIKDIESLRFKHVISLDGKFSNNIRKITQNINITESVEYAEDKGEPFMDFNIEIGDNVIPRYSCACHKLNIAVRHAFSIHELSKLLKELNTSNSHVRNSIKLNDIFREKKCRLRLENLTRWSSAFMMLESVKRAYDKGAFNENNLELKCPVQLKTIETYIQILKPAYLFSIGLQNNNTSIVGVLPGLFQMLYICEKMDLEDEIQQRLCALLMVSVRHKFDFELNSPIYKAAPVLAVSKISHWTNKKFSRNILKDALASLKLIMCVGIGIVTRKFRQKFRFRNHIPIGEKRKLVRPAKAKQALIVHN</sequence>
<evidence type="ECO:0000313" key="1">
    <source>
        <dbReference type="EMBL" id="RNA41797.1"/>
    </source>
</evidence>
<comment type="caution">
    <text evidence="1">The sequence shown here is derived from an EMBL/GenBank/DDBJ whole genome shotgun (WGS) entry which is preliminary data.</text>
</comment>
<proteinExistence type="predicted"/>
<evidence type="ECO:0000313" key="2">
    <source>
        <dbReference type="Proteomes" id="UP000276133"/>
    </source>
</evidence>
<keyword evidence="2" id="KW-1185">Reference proteome</keyword>
<accession>A0A3M7T1H1</accession>
<organism evidence="1 2">
    <name type="scientific">Brachionus plicatilis</name>
    <name type="common">Marine rotifer</name>
    <name type="synonym">Brachionus muelleri</name>
    <dbReference type="NCBI Taxonomy" id="10195"/>
    <lineage>
        <taxon>Eukaryota</taxon>
        <taxon>Metazoa</taxon>
        <taxon>Spiralia</taxon>
        <taxon>Gnathifera</taxon>
        <taxon>Rotifera</taxon>
        <taxon>Eurotatoria</taxon>
        <taxon>Monogononta</taxon>
        <taxon>Pseudotrocha</taxon>
        <taxon>Ploima</taxon>
        <taxon>Brachionidae</taxon>
        <taxon>Brachionus</taxon>
    </lineage>
</organism>
<gene>
    <name evidence="1" type="ORF">BpHYR1_051765</name>
</gene>
<name>A0A3M7T1H1_BRAPC</name>